<dbReference type="Pfam" id="PF05226">
    <property type="entry name" value="CHASE2"/>
    <property type="match status" value="1"/>
</dbReference>
<gene>
    <name evidence="3" type="ORF">C7H19_22265</name>
</gene>
<feature type="transmembrane region" description="Helical" evidence="1">
    <location>
        <begin position="341"/>
        <end position="359"/>
    </location>
</feature>
<sequence length="680" mass="78704">MNINRKKLLLSLGIILSLIVIRLLGGLERLELSLFDLYFKLKPTEATEQRIILVGITEKDINKLKTNRLSDWQLYKILKLLEQGKPAAVGIDIFRDHPVPPNYWEIQELKEQGIDALSSSPFGHSEFLRIFKDNPNFFAVAKLTGIPGDKDFDLIQPPPLPSEQITDISIELDPDGVQRRAFLYPVTKPPAVKSLSWALAEQYLLSQGIVAKGHEKNHDLHLVLNNSIFWRFRNYSGAYVTIDDADYQILINWRKANFEVIPVSDLLDLKIVPKHFNNRIVIIGAYAPSLNDQFLTPLSQEFNDVPRQLYGIEVIGQVTSQILSAALDRRPLIQVWSEPGISLWIGFWGMGAYFLVHCFGLSRQGLIVISLGILHLVFLMISYKLFLQGLWIPVLPALLVLELVSLVNLLIEYETKRKKDYQEIIVLNQRLKQQLSKQRIYKELAILGNYLNEELSQPIQYLVNAQTMAHKEELQLQVLIAQAPKSLQTQLRLSLEKLMSSFYYQEEQLEAMCLILAKRVPNLEGLLQNIDKLLVSNLINAHPVSALSLDFLIDKLIQLTRSIIYECYEIDLKEVIAWQLQSRPYQFYESFPLIISLYIIIDDVLEEAILQELQLEQIFISDRWDEQGYKIQITCQRFYKFPKEDVICSVEERLKRYQGHIEYLLEEEWVIWVISLPLMF</sequence>
<keyword evidence="4" id="KW-1185">Reference proteome</keyword>
<evidence type="ECO:0000313" key="3">
    <source>
        <dbReference type="EMBL" id="PSF31752.1"/>
    </source>
</evidence>
<comment type="caution">
    <text evidence="3">The sequence shown here is derived from an EMBL/GenBank/DDBJ whole genome shotgun (WGS) entry which is preliminary data.</text>
</comment>
<dbReference type="SMART" id="SM01080">
    <property type="entry name" value="CHASE2"/>
    <property type="match status" value="1"/>
</dbReference>
<protein>
    <submittedName>
        <fullName evidence="3">Molecular chaperone TorD</fullName>
    </submittedName>
</protein>
<dbReference type="Proteomes" id="UP000239001">
    <property type="component" value="Unassembled WGS sequence"/>
</dbReference>
<evidence type="ECO:0000313" key="4">
    <source>
        <dbReference type="Proteomes" id="UP000239001"/>
    </source>
</evidence>
<dbReference type="EMBL" id="PXOH01000041">
    <property type="protein sequence ID" value="PSF31752.1"/>
    <property type="molecule type" value="Genomic_DNA"/>
</dbReference>
<proteinExistence type="predicted"/>
<dbReference type="RefSeq" id="WP_106459118.1">
    <property type="nucleotide sequence ID" value="NZ_PXOH01000041.1"/>
</dbReference>
<evidence type="ECO:0000259" key="2">
    <source>
        <dbReference type="SMART" id="SM01080"/>
    </source>
</evidence>
<dbReference type="OrthoDB" id="337251at2"/>
<feature type="domain" description="CHASE2" evidence="2">
    <location>
        <begin position="27"/>
        <end position="355"/>
    </location>
</feature>
<accession>A0A2T1LRW1</accession>
<reference evidence="3 4" key="2">
    <citation type="submission" date="2018-03" db="EMBL/GenBank/DDBJ databases">
        <authorList>
            <person name="Keele B.F."/>
        </authorList>
    </citation>
    <scope>NUCLEOTIDE SEQUENCE [LARGE SCALE GENOMIC DNA]</scope>
    <source>
        <strain evidence="3 4">CCALA 016</strain>
    </source>
</reference>
<keyword evidence="1" id="KW-0812">Transmembrane</keyword>
<feature type="transmembrane region" description="Helical" evidence="1">
    <location>
        <begin position="366"/>
        <end position="385"/>
    </location>
</feature>
<keyword evidence="1" id="KW-1133">Transmembrane helix</keyword>
<feature type="transmembrane region" description="Helical" evidence="1">
    <location>
        <begin position="391"/>
        <end position="411"/>
    </location>
</feature>
<dbReference type="InterPro" id="IPR007890">
    <property type="entry name" value="CHASE2"/>
</dbReference>
<dbReference type="AlphaFoldDB" id="A0A2T1LRW1"/>
<reference evidence="3 4" key="1">
    <citation type="submission" date="2018-03" db="EMBL/GenBank/DDBJ databases">
        <title>The ancient ancestry and fast evolution of plastids.</title>
        <authorList>
            <person name="Moore K.R."/>
            <person name="Magnabosco C."/>
            <person name="Momper L."/>
            <person name="Gold D.A."/>
            <person name="Bosak T."/>
            <person name="Fournier G.P."/>
        </authorList>
    </citation>
    <scope>NUCLEOTIDE SEQUENCE [LARGE SCALE GENOMIC DNA]</scope>
    <source>
        <strain evidence="3 4">CCALA 016</strain>
    </source>
</reference>
<evidence type="ECO:0000256" key="1">
    <source>
        <dbReference type="SAM" id="Phobius"/>
    </source>
</evidence>
<keyword evidence="1" id="KW-0472">Membrane</keyword>
<organism evidence="3 4">
    <name type="scientific">Aphanothece hegewaldii CCALA 016</name>
    <dbReference type="NCBI Taxonomy" id="2107694"/>
    <lineage>
        <taxon>Bacteria</taxon>
        <taxon>Bacillati</taxon>
        <taxon>Cyanobacteriota</taxon>
        <taxon>Cyanophyceae</taxon>
        <taxon>Oscillatoriophycideae</taxon>
        <taxon>Chroococcales</taxon>
        <taxon>Aphanothecaceae</taxon>
        <taxon>Aphanothece</taxon>
    </lineage>
</organism>
<name>A0A2T1LRW1_9CHRO</name>